<accession>A9KD84</accession>
<dbReference type="RefSeq" id="WP_005769804.1">
    <property type="nucleotide sequence ID" value="NC_009727.1"/>
</dbReference>
<evidence type="ECO:0000313" key="1">
    <source>
        <dbReference type="EMBL" id="ABS77164.1"/>
    </source>
</evidence>
<name>A9KD84_COXBN</name>
<sequence>MRSFKFIRYLTIIILIFTMTWGSSSILADELRTQRGISFNAFPSMSPLSKKYELEAYRDKKAIIKAGASDQDLKEIYSAMKNKDQFFTAIRSEVE</sequence>
<proteinExistence type="predicted"/>
<evidence type="ECO:0000313" key="2">
    <source>
        <dbReference type="Proteomes" id="UP000008555"/>
    </source>
</evidence>
<dbReference type="HOGENOM" id="CLU_2368117_0_0_6"/>
<organism evidence="1 2">
    <name type="scientific">Coxiella burnetii (strain Dugway 5J108-111)</name>
    <dbReference type="NCBI Taxonomy" id="434922"/>
    <lineage>
        <taxon>Bacteria</taxon>
        <taxon>Pseudomonadati</taxon>
        <taxon>Pseudomonadota</taxon>
        <taxon>Gammaproteobacteria</taxon>
        <taxon>Legionellales</taxon>
        <taxon>Coxiellaceae</taxon>
        <taxon>Coxiella</taxon>
    </lineage>
</organism>
<dbReference type="AlphaFoldDB" id="A9KD84"/>
<dbReference type="KEGG" id="cbd:CBUD_2128"/>
<protein>
    <submittedName>
        <fullName evidence="1">Hypothetical exported protein</fullName>
    </submittedName>
</protein>
<dbReference type="Proteomes" id="UP000008555">
    <property type="component" value="Chromosome"/>
</dbReference>
<dbReference type="EMBL" id="CP000733">
    <property type="protein sequence ID" value="ABS77164.1"/>
    <property type="molecule type" value="Genomic_DNA"/>
</dbReference>
<reference evidence="1 2" key="1">
    <citation type="journal article" date="2009" name="Infect. Immun.">
        <title>Comparative genomics reveal extensive transposon-mediated genomic plasticity and diversity among potential effector proteins within the genus Coxiella.</title>
        <authorList>
            <person name="Beare P.A."/>
            <person name="Unsworth N."/>
            <person name="Andoh M."/>
            <person name="Voth D.E."/>
            <person name="Omsland A."/>
            <person name="Gilk S.D."/>
            <person name="Williams K.P."/>
            <person name="Sobral B.W."/>
            <person name="Kupko J.J.III."/>
            <person name="Porcella S.F."/>
            <person name="Samuel J.E."/>
            <person name="Heinzen R.A."/>
        </authorList>
    </citation>
    <scope>NUCLEOTIDE SEQUENCE [LARGE SCALE GENOMIC DNA]</scope>
    <source>
        <strain evidence="1 2">Dugway 5J108-111</strain>
    </source>
</reference>
<gene>
    <name evidence="1" type="ordered locus">CBUD_2128</name>
</gene>